<dbReference type="Gene3D" id="3.90.1570.10">
    <property type="entry name" value="tt1808, chain A"/>
    <property type="match status" value="1"/>
</dbReference>
<keyword evidence="3" id="KW-1185">Reference proteome</keyword>
<dbReference type="GO" id="GO:0004519">
    <property type="term" value="F:endonuclease activity"/>
    <property type="evidence" value="ECO:0007669"/>
    <property type="project" value="UniProtKB-KW"/>
</dbReference>
<dbReference type="KEGG" id="enn:FRE64_07505"/>
<dbReference type="EMBL" id="CP042326">
    <property type="protein sequence ID" value="QDZ39799.1"/>
    <property type="molecule type" value="Genomic_DNA"/>
</dbReference>
<dbReference type="RefSeq" id="WP_146295396.1">
    <property type="nucleotide sequence ID" value="NZ_CP042326.1"/>
</dbReference>
<dbReference type="Proteomes" id="UP000318453">
    <property type="component" value="Chromosome"/>
</dbReference>
<dbReference type="SUPFAM" id="SSF52980">
    <property type="entry name" value="Restriction endonuclease-like"/>
    <property type="match status" value="1"/>
</dbReference>
<dbReference type="InterPro" id="IPR011335">
    <property type="entry name" value="Restrct_endonuc-II-like"/>
</dbReference>
<feature type="domain" description="Putative restriction endonuclease" evidence="1">
    <location>
        <begin position="11"/>
        <end position="174"/>
    </location>
</feature>
<reference evidence="2" key="1">
    <citation type="submission" date="2019-08" db="EMBL/GenBank/DDBJ databases">
        <title>Carotenoids and Carotenoid Binding Proteins in the Halophilic Cyanobacterium Euhalothece sp. ZM00.</title>
        <authorList>
            <person name="Cho S.M."/>
            <person name="Song J.Y."/>
            <person name="Park Y.-I."/>
        </authorList>
    </citation>
    <scope>NUCLEOTIDE SEQUENCE [LARGE SCALE GENOMIC DNA]</scope>
    <source>
        <strain evidence="2">Z-M001</strain>
    </source>
</reference>
<protein>
    <submittedName>
        <fullName evidence="2">Uma2 family endonuclease</fullName>
    </submittedName>
</protein>
<evidence type="ECO:0000313" key="3">
    <source>
        <dbReference type="Proteomes" id="UP000318453"/>
    </source>
</evidence>
<dbReference type="Pfam" id="PF05685">
    <property type="entry name" value="Uma2"/>
    <property type="match status" value="1"/>
</dbReference>
<keyword evidence="2" id="KW-0255">Endonuclease</keyword>
<sequence>MTQLRQKVYTPEEYLEIEAEAETRHEFINGEVVPMAGGTTKHNLITGNLYIALRLALKEKKAPVYMENVKLWLPSVNVFTYPDLMVLAGDPVYYGQNQSTVTNPVVIIEVLSNSTRNYDQGEKFSFYRTLDSLQEYVLVDQDQSLVMVYRRGTAKQWSLYILEDLTDVMQLDSVGVEVPLSGIYEGV</sequence>
<dbReference type="OrthoDB" id="424506at2"/>
<evidence type="ECO:0000313" key="2">
    <source>
        <dbReference type="EMBL" id="QDZ39799.1"/>
    </source>
</evidence>
<dbReference type="InterPro" id="IPR008538">
    <property type="entry name" value="Uma2"/>
</dbReference>
<dbReference type="AlphaFoldDB" id="A0A5B8NNP1"/>
<dbReference type="PANTHER" id="PTHR36558">
    <property type="entry name" value="GLR1098 PROTEIN"/>
    <property type="match status" value="1"/>
</dbReference>
<dbReference type="CDD" id="cd06260">
    <property type="entry name" value="DUF820-like"/>
    <property type="match status" value="1"/>
</dbReference>
<proteinExistence type="predicted"/>
<dbReference type="InterPro" id="IPR012296">
    <property type="entry name" value="Nuclease_put_TT1808"/>
</dbReference>
<accession>A0A5B8NNP1</accession>
<keyword evidence="2" id="KW-0540">Nuclease</keyword>
<gene>
    <name evidence="2" type="ORF">FRE64_07505</name>
</gene>
<organism evidence="2 3">
    <name type="scientific">Euhalothece natronophila Z-M001</name>
    <dbReference type="NCBI Taxonomy" id="522448"/>
    <lineage>
        <taxon>Bacteria</taxon>
        <taxon>Bacillati</taxon>
        <taxon>Cyanobacteriota</taxon>
        <taxon>Cyanophyceae</taxon>
        <taxon>Oscillatoriophycideae</taxon>
        <taxon>Chroococcales</taxon>
        <taxon>Halothecacae</taxon>
        <taxon>Halothece cluster</taxon>
        <taxon>Euhalothece</taxon>
    </lineage>
</organism>
<evidence type="ECO:0000259" key="1">
    <source>
        <dbReference type="Pfam" id="PF05685"/>
    </source>
</evidence>
<keyword evidence="2" id="KW-0378">Hydrolase</keyword>
<name>A0A5B8NNP1_9CHRO</name>
<dbReference type="PANTHER" id="PTHR36558:SF1">
    <property type="entry name" value="RESTRICTION ENDONUCLEASE DOMAIN-CONTAINING PROTEIN-RELATED"/>
    <property type="match status" value="1"/>
</dbReference>